<feature type="compositionally biased region" description="Low complexity" evidence="3">
    <location>
        <begin position="230"/>
        <end position="242"/>
    </location>
</feature>
<feature type="region of interest" description="Disordered" evidence="3">
    <location>
        <begin position="487"/>
        <end position="650"/>
    </location>
</feature>
<feature type="compositionally biased region" description="Polar residues" evidence="3">
    <location>
        <begin position="405"/>
        <end position="419"/>
    </location>
</feature>
<feature type="transmembrane region" description="Helical" evidence="4">
    <location>
        <begin position="183"/>
        <end position="205"/>
    </location>
</feature>
<reference evidence="6 7" key="1">
    <citation type="submission" date="2019-12" db="EMBL/GenBank/DDBJ databases">
        <title>Draft genome sequence of the ascomycete Xylaria multiplex DSM 110363.</title>
        <authorList>
            <person name="Buettner E."/>
            <person name="Kellner H."/>
        </authorList>
    </citation>
    <scope>NUCLEOTIDE SEQUENCE [LARGE SCALE GENOMIC DNA]</scope>
    <source>
        <strain evidence="6 7">DSM 110363</strain>
    </source>
</reference>
<accession>A0A7C8N1L7</accession>
<feature type="compositionally biased region" description="Low complexity" evidence="3">
    <location>
        <begin position="589"/>
        <end position="605"/>
    </location>
</feature>
<dbReference type="InterPro" id="IPR036028">
    <property type="entry name" value="SH3-like_dom_sf"/>
</dbReference>
<dbReference type="InParanoid" id="A0A7C8N1L7"/>
<dbReference type="SMART" id="SM00326">
    <property type="entry name" value="SH3"/>
    <property type="match status" value="1"/>
</dbReference>
<keyword evidence="7" id="KW-1185">Reference proteome</keyword>
<evidence type="ECO:0000313" key="6">
    <source>
        <dbReference type="EMBL" id="KAF2973555.1"/>
    </source>
</evidence>
<evidence type="ECO:0000256" key="3">
    <source>
        <dbReference type="SAM" id="MobiDB-lite"/>
    </source>
</evidence>
<proteinExistence type="predicted"/>
<name>A0A7C8N1L7_9PEZI</name>
<sequence>MPSHKHLHKRQAHQHWDNLVRGVESVANELNPFKDAPHTLEGRSPETIYKTVYTTMSATFDGPIAGYTTVGVPADTTAKGDSGSKVTAAASKETSVAKADTSETIESLPESLTPSSSINLDDESSLALAGSTSLKQQTQLPTTVDAISSLTATEAAASSTSASTSTSSASDSTTSDTSPAVKAGIAIGVLGGVFLVGLLIFFLFSKRRKQLEQQRVQDDEKVNGPFVGGRTASVRSTRTSATAPRLSLRPVTQFNPTFNERRSSKGAGLMLATAGANQPSAIREKGGSMWERPSTSHSNSPENPFNDNARAHSPTGNGSSAPQEPVSNPFDSPEHIVGMAQTTDLPATPPTPVASGTGVVAVAAAAAAAVGTSTSLARKASTRKEAPEPLDLTMPMGPPSPTGTEFSMNSVAPGQSPGPSKSAAAIAEAGGPPSSAVHRVQLDFKPSMDDELELQAGQLVRILHEYDDGWALCIRLDRSRQGVVPRTCLSTRPVKPRPAGGPPGPRNGGPPVNPSGPRGPPRGPGPNYAPNYPPGPPPQGRPESPMRPVNGRPQSPAQMRPYSPAGGRPMSPHTGRPASPAGGPPMSPGPRSQSPGPHQQRPQSPNGMNRRHTPPGPSPMNPNNAHQFRGPPGPPPQGQVGRKPVPGQAY</sequence>
<feature type="compositionally biased region" description="Polar residues" evidence="3">
    <location>
        <begin position="293"/>
        <end position="306"/>
    </location>
</feature>
<feature type="compositionally biased region" description="Low complexity" evidence="3">
    <location>
        <begin position="638"/>
        <end position="650"/>
    </location>
</feature>
<dbReference type="PROSITE" id="PS50002">
    <property type="entry name" value="SH3"/>
    <property type="match status" value="1"/>
</dbReference>
<feature type="region of interest" description="Disordered" evidence="3">
    <location>
        <begin position="370"/>
        <end position="437"/>
    </location>
</feature>
<keyword evidence="4" id="KW-0812">Transmembrane</keyword>
<dbReference type="CDD" id="cd11854">
    <property type="entry name" value="SH3_Fus1p"/>
    <property type="match status" value="1"/>
</dbReference>
<dbReference type="InterPro" id="IPR035521">
    <property type="entry name" value="Fus1_SH3"/>
</dbReference>
<feature type="compositionally biased region" description="Low complexity" evidence="3">
    <location>
        <begin position="105"/>
        <end position="118"/>
    </location>
</feature>
<dbReference type="SUPFAM" id="SSF50044">
    <property type="entry name" value="SH3-domain"/>
    <property type="match status" value="1"/>
</dbReference>
<comment type="caution">
    <text evidence="6">The sequence shown here is derived from an EMBL/GenBank/DDBJ whole genome shotgun (WGS) entry which is preliminary data.</text>
</comment>
<evidence type="ECO:0000256" key="4">
    <source>
        <dbReference type="SAM" id="Phobius"/>
    </source>
</evidence>
<feature type="compositionally biased region" description="Polar residues" evidence="3">
    <location>
        <begin position="314"/>
        <end position="330"/>
    </location>
</feature>
<keyword evidence="4" id="KW-1133">Transmembrane helix</keyword>
<dbReference type="InterPro" id="IPR001452">
    <property type="entry name" value="SH3_domain"/>
</dbReference>
<feature type="compositionally biased region" description="Pro residues" evidence="3">
    <location>
        <begin position="531"/>
        <end position="540"/>
    </location>
</feature>
<evidence type="ECO:0000256" key="1">
    <source>
        <dbReference type="ARBA" id="ARBA00022443"/>
    </source>
</evidence>
<feature type="region of interest" description="Disordered" evidence="3">
    <location>
        <begin position="76"/>
        <end position="119"/>
    </location>
</feature>
<keyword evidence="4" id="KW-0472">Membrane</keyword>
<feature type="region of interest" description="Disordered" evidence="3">
    <location>
        <begin position="157"/>
        <end position="178"/>
    </location>
</feature>
<gene>
    <name evidence="6" type="ORF">GQX73_g111</name>
</gene>
<dbReference type="OrthoDB" id="5340910at2759"/>
<feature type="compositionally biased region" description="Pro residues" evidence="3">
    <location>
        <begin position="511"/>
        <end position="524"/>
    </location>
</feature>
<protein>
    <recommendedName>
        <fullName evidence="5">SH3 domain-containing protein</fullName>
    </recommendedName>
</protein>
<dbReference type="Pfam" id="PF14604">
    <property type="entry name" value="SH3_9"/>
    <property type="match status" value="1"/>
</dbReference>
<evidence type="ECO:0000313" key="7">
    <source>
        <dbReference type="Proteomes" id="UP000481858"/>
    </source>
</evidence>
<dbReference type="EMBL" id="WUBL01000001">
    <property type="protein sequence ID" value="KAF2973555.1"/>
    <property type="molecule type" value="Genomic_DNA"/>
</dbReference>
<feature type="region of interest" description="Disordered" evidence="3">
    <location>
        <begin position="222"/>
        <end position="242"/>
    </location>
</feature>
<keyword evidence="1 2" id="KW-0728">SH3 domain</keyword>
<dbReference type="Gene3D" id="2.30.30.40">
    <property type="entry name" value="SH3 Domains"/>
    <property type="match status" value="1"/>
</dbReference>
<dbReference type="AlphaFoldDB" id="A0A7C8N1L7"/>
<feature type="domain" description="SH3" evidence="5">
    <location>
        <begin position="433"/>
        <end position="494"/>
    </location>
</feature>
<evidence type="ECO:0000256" key="2">
    <source>
        <dbReference type="PROSITE-ProRule" id="PRU00192"/>
    </source>
</evidence>
<feature type="region of interest" description="Disordered" evidence="3">
    <location>
        <begin position="286"/>
        <end position="334"/>
    </location>
</feature>
<organism evidence="6 7">
    <name type="scientific">Xylaria multiplex</name>
    <dbReference type="NCBI Taxonomy" id="323545"/>
    <lineage>
        <taxon>Eukaryota</taxon>
        <taxon>Fungi</taxon>
        <taxon>Dikarya</taxon>
        <taxon>Ascomycota</taxon>
        <taxon>Pezizomycotina</taxon>
        <taxon>Sordariomycetes</taxon>
        <taxon>Xylariomycetidae</taxon>
        <taxon>Xylariales</taxon>
        <taxon>Xylariaceae</taxon>
        <taxon>Xylaria</taxon>
    </lineage>
</organism>
<dbReference type="Proteomes" id="UP000481858">
    <property type="component" value="Unassembled WGS sequence"/>
</dbReference>
<evidence type="ECO:0000259" key="5">
    <source>
        <dbReference type="PROSITE" id="PS50002"/>
    </source>
</evidence>